<sequence length="161" mass="18334">MKIVEINSSNYPIVAQIYQEGIETGMATFEEIVPDWHVWSNNHLPYGNIALEVQNELVAWASLAPTSKRSAYRGVAEVSVYVSKMHQNKGYGKGLLHELIAISEKNGIWTLQAGIMRENEVSIKLHKKCGFREIGYREKIAKLKGVWRDNILLERRSPILI</sequence>
<protein>
    <submittedName>
        <fullName evidence="4">GNAT family N-acetyltransferase</fullName>
        <ecNumber evidence="4">2.3.-.-</ecNumber>
    </submittedName>
</protein>
<feature type="domain" description="N-acetyltransferase" evidence="3">
    <location>
        <begin position="1"/>
        <end position="154"/>
    </location>
</feature>
<comment type="caution">
    <text evidence="4">The sequence shown here is derived from an EMBL/GenBank/DDBJ whole genome shotgun (WGS) entry which is preliminary data.</text>
</comment>
<organism evidence="4 5">
    <name type="scientific">Namhaeicola litoreus</name>
    <dbReference type="NCBI Taxonomy" id="1052145"/>
    <lineage>
        <taxon>Bacteria</taxon>
        <taxon>Pseudomonadati</taxon>
        <taxon>Bacteroidota</taxon>
        <taxon>Flavobacteriia</taxon>
        <taxon>Flavobacteriales</taxon>
        <taxon>Flavobacteriaceae</taxon>
        <taxon>Namhaeicola</taxon>
    </lineage>
</organism>
<dbReference type="Gene3D" id="3.40.630.30">
    <property type="match status" value="1"/>
</dbReference>
<keyword evidence="1 4" id="KW-0808">Transferase</keyword>
<dbReference type="EMBL" id="JBHTMY010000002">
    <property type="protein sequence ID" value="MFD1314883.1"/>
    <property type="molecule type" value="Genomic_DNA"/>
</dbReference>
<dbReference type="GO" id="GO:0016746">
    <property type="term" value="F:acyltransferase activity"/>
    <property type="evidence" value="ECO:0007669"/>
    <property type="project" value="UniProtKB-KW"/>
</dbReference>
<reference evidence="5" key="1">
    <citation type="journal article" date="2019" name="Int. J. Syst. Evol. Microbiol.">
        <title>The Global Catalogue of Microorganisms (GCM) 10K type strain sequencing project: providing services to taxonomists for standard genome sequencing and annotation.</title>
        <authorList>
            <consortium name="The Broad Institute Genomics Platform"/>
            <consortium name="The Broad Institute Genome Sequencing Center for Infectious Disease"/>
            <person name="Wu L."/>
            <person name="Ma J."/>
        </authorList>
    </citation>
    <scope>NUCLEOTIDE SEQUENCE [LARGE SCALE GENOMIC DNA]</scope>
    <source>
        <strain evidence="5">CCUG 61485</strain>
    </source>
</reference>
<accession>A0ABW3Y091</accession>
<evidence type="ECO:0000256" key="1">
    <source>
        <dbReference type="ARBA" id="ARBA00022679"/>
    </source>
</evidence>
<dbReference type="PANTHER" id="PTHR43072">
    <property type="entry name" value="N-ACETYLTRANSFERASE"/>
    <property type="match status" value="1"/>
</dbReference>
<gene>
    <name evidence="4" type="ORF">ACFQ39_04595</name>
</gene>
<dbReference type="RefSeq" id="WP_377176809.1">
    <property type="nucleotide sequence ID" value="NZ_JBHTMY010000002.1"/>
</dbReference>
<keyword evidence="2 4" id="KW-0012">Acyltransferase</keyword>
<dbReference type="CDD" id="cd04301">
    <property type="entry name" value="NAT_SF"/>
    <property type="match status" value="1"/>
</dbReference>
<evidence type="ECO:0000313" key="5">
    <source>
        <dbReference type="Proteomes" id="UP001597201"/>
    </source>
</evidence>
<dbReference type="SUPFAM" id="SSF55729">
    <property type="entry name" value="Acyl-CoA N-acyltransferases (Nat)"/>
    <property type="match status" value="1"/>
</dbReference>
<evidence type="ECO:0000313" key="4">
    <source>
        <dbReference type="EMBL" id="MFD1314883.1"/>
    </source>
</evidence>
<keyword evidence="5" id="KW-1185">Reference proteome</keyword>
<proteinExistence type="predicted"/>
<dbReference type="InterPro" id="IPR016181">
    <property type="entry name" value="Acyl_CoA_acyltransferase"/>
</dbReference>
<dbReference type="PROSITE" id="PS51186">
    <property type="entry name" value="GNAT"/>
    <property type="match status" value="1"/>
</dbReference>
<dbReference type="InterPro" id="IPR000182">
    <property type="entry name" value="GNAT_dom"/>
</dbReference>
<name>A0ABW3Y091_9FLAO</name>
<evidence type="ECO:0000256" key="2">
    <source>
        <dbReference type="ARBA" id="ARBA00023315"/>
    </source>
</evidence>
<dbReference type="EC" id="2.3.-.-" evidence="4"/>
<evidence type="ECO:0000259" key="3">
    <source>
        <dbReference type="PROSITE" id="PS51186"/>
    </source>
</evidence>
<dbReference type="Proteomes" id="UP001597201">
    <property type="component" value="Unassembled WGS sequence"/>
</dbReference>
<dbReference type="PANTHER" id="PTHR43072:SF23">
    <property type="entry name" value="UPF0039 PROTEIN C11D3.02C"/>
    <property type="match status" value="1"/>
</dbReference>
<dbReference type="Pfam" id="PF00583">
    <property type="entry name" value="Acetyltransf_1"/>
    <property type="match status" value="1"/>
</dbReference>